<dbReference type="Pfam" id="PF08878">
    <property type="entry name" value="HamA"/>
    <property type="match status" value="1"/>
</dbReference>
<feature type="domain" description="Anti-bacteriophage protein A/HamA C-terminal" evidence="1">
    <location>
        <begin position="21"/>
        <end position="266"/>
    </location>
</feature>
<protein>
    <recommendedName>
        <fullName evidence="1">Anti-bacteriophage protein A/HamA C-terminal domain-containing protein</fullName>
    </recommendedName>
</protein>
<sequence>MNESISGQCVLIGEHPNKSIFAEWLSHEDLPILNNKIHRKLIETEGMREYAVEQISDWILTHHIADSTIARLKRKREMIVRKYGLNEYLNQQQMLPVAEKTMRGNGAEIVLAEYLQASTPLQLLLYKLRYNPNVSQSIKGDDVLLFNKENLADKVILGESKFRKTPNKAAVKEITDEFGKKLKLPLSILFVANRLSELGEEELADKLEELNIDVKQGKVPVVNVGFLLSNHNTATNVENHLNSENPSFIFLSLGLDKPEELISQSFALASEKLKRGIENED</sequence>
<dbReference type="Proteomes" id="UP000199087">
    <property type="component" value="Unassembled WGS sequence"/>
</dbReference>
<accession>A0A0U1P4H9</accession>
<proteinExistence type="predicted"/>
<evidence type="ECO:0000259" key="1">
    <source>
        <dbReference type="Pfam" id="PF08878"/>
    </source>
</evidence>
<dbReference type="AlphaFoldDB" id="A0A0U1P4H9"/>
<evidence type="ECO:0000313" key="2">
    <source>
        <dbReference type="EMBL" id="CRK85239.1"/>
    </source>
</evidence>
<dbReference type="EMBL" id="CVRB01000007">
    <property type="protein sequence ID" value="CRK85239.1"/>
    <property type="molecule type" value="Genomic_DNA"/>
</dbReference>
<dbReference type="InterPro" id="IPR014976">
    <property type="entry name" value="AbpA_HamA_C"/>
</dbReference>
<name>A0A0U1P4H9_9BACI</name>
<evidence type="ECO:0000313" key="3">
    <source>
        <dbReference type="Proteomes" id="UP000199087"/>
    </source>
</evidence>
<keyword evidence="3" id="KW-1185">Reference proteome</keyword>
<organism evidence="2 3">
    <name type="scientific">Neobacillus massiliamazoniensis</name>
    <dbReference type="NCBI Taxonomy" id="1499688"/>
    <lineage>
        <taxon>Bacteria</taxon>
        <taxon>Bacillati</taxon>
        <taxon>Bacillota</taxon>
        <taxon>Bacilli</taxon>
        <taxon>Bacillales</taxon>
        <taxon>Bacillaceae</taxon>
        <taxon>Neobacillus</taxon>
    </lineage>
</organism>
<reference evidence="3" key="1">
    <citation type="submission" date="2015-05" db="EMBL/GenBank/DDBJ databases">
        <authorList>
            <person name="Urmite Genomes"/>
        </authorList>
    </citation>
    <scope>NUCLEOTIDE SEQUENCE [LARGE SCALE GENOMIC DNA]</scope>
    <source>
        <strain evidence="3">LF1</strain>
    </source>
</reference>
<dbReference type="STRING" id="1499688.BN000_05311"/>
<gene>
    <name evidence="2" type="ORF">BN000_05311</name>
</gene>
<dbReference type="RefSeq" id="WP_245640565.1">
    <property type="nucleotide sequence ID" value="NZ_CVRB01000007.1"/>
</dbReference>